<dbReference type="RefSeq" id="WP_169684728.1">
    <property type="nucleotide sequence ID" value="NZ_JABBNU010000012.1"/>
</dbReference>
<proteinExistence type="inferred from homology"/>
<comment type="caution">
    <text evidence="6">The sequence shown here is derived from an EMBL/GenBank/DDBJ whole genome shotgun (WGS) entry which is preliminary data.</text>
</comment>
<dbReference type="InterPro" id="IPR029000">
    <property type="entry name" value="Cyclophilin-like_dom_sf"/>
</dbReference>
<dbReference type="PANTHER" id="PTHR45625:SF4">
    <property type="entry name" value="PEPTIDYLPROLYL ISOMERASE DOMAIN AND WD REPEAT-CONTAINING PROTEIN 1"/>
    <property type="match status" value="1"/>
</dbReference>
<evidence type="ECO:0000259" key="5">
    <source>
        <dbReference type="PROSITE" id="PS50072"/>
    </source>
</evidence>
<name>A0A848J7F2_9BACT</name>
<dbReference type="GO" id="GO:0003755">
    <property type="term" value="F:peptidyl-prolyl cis-trans isomerase activity"/>
    <property type="evidence" value="ECO:0007669"/>
    <property type="project" value="UniProtKB-UniRule"/>
</dbReference>
<evidence type="ECO:0000313" key="6">
    <source>
        <dbReference type="EMBL" id="NMM50364.1"/>
    </source>
</evidence>
<dbReference type="PANTHER" id="PTHR45625">
    <property type="entry name" value="PEPTIDYL-PROLYL CIS-TRANS ISOMERASE-RELATED"/>
    <property type="match status" value="1"/>
</dbReference>
<keyword evidence="7" id="KW-1185">Reference proteome</keyword>
<dbReference type="InterPro" id="IPR002130">
    <property type="entry name" value="Cyclophilin-type_PPIase_dom"/>
</dbReference>
<keyword evidence="2 4" id="KW-0697">Rotamase</keyword>
<dbReference type="CDD" id="cd00317">
    <property type="entry name" value="cyclophilin"/>
    <property type="match status" value="1"/>
</dbReference>
<dbReference type="Proteomes" id="UP000559010">
    <property type="component" value="Unassembled WGS sequence"/>
</dbReference>
<organism evidence="6 7">
    <name type="scientific">Marinigracilibium pacificum</name>
    <dbReference type="NCBI Taxonomy" id="2729599"/>
    <lineage>
        <taxon>Bacteria</taxon>
        <taxon>Pseudomonadati</taxon>
        <taxon>Bacteroidota</taxon>
        <taxon>Cytophagia</taxon>
        <taxon>Cytophagales</taxon>
        <taxon>Flammeovirgaceae</taxon>
        <taxon>Marinigracilibium</taxon>
    </lineage>
</organism>
<dbReference type="SUPFAM" id="SSF50891">
    <property type="entry name" value="Cyclophilin-like"/>
    <property type="match status" value="1"/>
</dbReference>
<dbReference type="Pfam" id="PF00160">
    <property type="entry name" value="Pro_isomerase"/>
    <property type="match status" value="2"/>
</dbReference>
<feature type="domain" description="PPIase cyclophilin-type" evidence="5">
    <location>
        <begin position="38"/>
        <end position="271"/>
    </location>
</feature>
<evidence type="ECO:0000256" key="4">
    <source>
        <dbReference type="RuleBase" id="RU363019"/>
    </source>
</evidence>
<dbReference type="PRINTS" id="PR00153">
    <property type="entry name" value="CSAPPISMRASE"/>
</dbReference>
<keyword evidence="3 4" id="KW-0413">Isomerase</keyword>
<comment type="similarity">
    <text evidence="1 4">Belongs to the cyclophilin-type PPIase family.</text>
</comment>
<evidence type="ECO:0000256" key="1">
    <source>
        <dbReference type="ARBA" id="ARBA00007365"/>
    </source>
</evidence>
<sequence length="293" mass="33124">MNNRTAFYLVIFFMLIAFAGNAQKKKKDELVRIKTVYGDMLVLLYDDTPKHKENFLKLVREGVYDGTTFHRVIKDFMIQGGDPNSKDSIPENDGAGGPGYTIDAEFGAGHKHFKGSLAAARQGDRANPKRKSSGSQFYIVKGTEVDSLELVTMAKDKNVKNLFRVMAECAKSPGGDTLAAKYQEYRDMNDYQAFENWLVSIKPQLIAQDDTYVEVSYSAEDIKTYEELGGTPHLDGEYTVFGRVIDGLDVVDKISEVKTNYSDRPEEDIKVEVEIEEWKVKKLEKTYGDIYNN</sequence>
<accession>A0A848J7F2</accession>
<dbReference type="PROSITE" id="PS50072">
    <property type="entry name" value="CSA_PPIASE_2"/>
    <property type="match status" value="1"/>
</dbReference>
<dbReference type="InterPro" id="IPR020892">
    <property type="entry name" value="Cyclophilin-type_PPIase_CS"/>
</dbReference>
<gene>
    <name evidence="6" type="ORF">HH304_18285</name>
</gene>
<comment type="catalytic activity">
    <reaction evidence="4">
        <text>[protein]-peptidylproline (omega=180) = [protein]-peptidylproline (omega=0)</text>
        <dbReference type="Rhea" id="RHEA:16237"/>
        <dbReference type="Rhea" id="RHEA-COMP:10747"/>
        <dbReference type="Rhea" id="RHEA-COMP:10748"/>
        <dbReference type="ChEBI" id="CHEBI:83833"/>
        <dbReference type="ChEBI" id="CHEBI:83834"/>
        <dbReference type="EC" id="5.2.1.8"/>
    </reaction>
</comment>
<dbReference type="EMBL" id="JABBNU010000012">
    <property type="protein sequence ID" value="NMM50364.1"/>
    <property type="molecule type" value="Genomic_DNA"/>
</dbReference>
<protein>
    <recommendedName>
        <fullName evidence="4">Peptidyl-prolyl cis-trans isomerase</fullName>
        <shortName evidence="4">PPIase</shortName>
        <ecNumber evidence="4">5.2.1.8</ecNumber>
    </recommendedName>
</protein>
<reference evidence="6 7" key="1">
    <citation type="submission" date="2020-04" db="EMBL/GenBank/DDBJ databases">
        <title>Flammeovirgaceae bacterium KN852 isolated from deep sea.</title>
        <authorList>
            <person name="Zhang D.-C."/>
        </authorList>
    </citation>
    <scope>NUCLEOTIDE SEQUENCE [LARGE SCALE GENOMIC DNA]</scope>
    <source>
        <strain evidence="6 7">KN852</strain>
    </source>
</reference>
<comment type="function">
    <text evidence="4">PPIases accelerate the folding of proteins. It catalyzes the cis-trans isomerization of proline imidic peptide bonds in oligopeptides.</text>
</comment>
<evidence type="ECO:0000256" key="3">
    <source>
        <dbReference type="ARBA" id="ARBA00023235"/>
    </source>
</evidence>
<dbReference type="AlphaFoldDB" id="A0A848J7F2"/>
<dbReference type="GO" id="GO:0006457">
    <property type="term" value="P:protein folding"/>
    <property type="evidence" value="ECO:0007669"/>
    <property type="project" value="InterPro"/>
</dbReference>
<evidence type="ECO:0000313" key="7">
    <source>
        <dbReference type="Proteomes" id="UP000559010"/>
    </source>
</evidence>
<evidence type="ECO:0000256" key="2">
    <source>
        <dbReference type="ARBA" id="ARBA00023110"/>
    </source>
</evidence>
<dbReference type="EC" id="5.2.1.8" evidence="4"/>
<dbReference type="Gene3D" id="2.40.100.10">
    <property type="entry name" value="Cyclophilin-like"/>
    <property type="match status" value="2"/>
</dbReference>
<dbReference type="InterPro" id="IPR044666">
    <property type="entry name" value="Cyclophilin_A-like"/>
</dbReference>
<dbReference type="PROSITE" id="PS00170">
    <property type="entry name" value="CSA_PPIASE_1"/>
    <property type="match status" value="1"/>
</dbReference>